<evidence type="ECO:0000259" key="13">
    <source>
        <dbReference type="PROSITE" id="PS50071"/>
    </source>
</evidence>
<keyword evidence="2 10" id="KW-0805">Transcription regulation</keyword>
<evidence type="ECO:0000256" key="8">
    <source>
        <dbReference type="PROSITE-ProRule" id="PRU00108"/>
    </source>
</evidence>
<dbReference type="EMBL" id="GGEC01018985">
    <property type="protein sequence ID" value="MBW99468.1"/>
    <property type="molecule type" value="Transcribed_RNA"/>
</dbReference>
<dbReference type="AlphaFoldDB" id="A0A2P2K192"/>
<feature type="compositionally biased region" description="Basic and acidic residues" evidence="12">
    <location>
        <begin position="142"/>
        <end position="163"/>
    </location>
</feature>
<dbReference type="PROSITE" id="PS00027">
    <property type="entry name" value="HOMEOBOX_1"/>
    <property type="match status" value="1"/>
</dbReference>
<dbReference type="GO" id="GO:0000981">
    <property type="term" value="F:DNA-binding transcription factor activity, RNA polymerase II-specific"/>
    <property type="evidence" value="ECO:0007669"/>
    <property type="project" value="UniProtKB-UniRule"/>
</dbReference>
<dbReference type="InterPro" id="IPR003106">
    <property type="entry name" value="Leu_zip_homeo"/>
</dbReference>
<dbReference type="Gene3D" id="1.10.10.60">
    <property type="entry name" value="Homeodomain-like"/>
    <property type="match status" value="1"/>
</dbReference>
<dbReference type="PROSITE" id="PS50071">
    <property type="entry name" value="HOMEOBOX_2"/>
    <property type="match status" value="1"/>
</dbReference>
<evidence type="ECO:0000313" key="14">
    <source>
        <dbReference type="EMBL" id="MBW99468.1"/>
    </source>
</evidence>
<dbReference type="EMBL" id="GGEC01018986">
    <property type="protein sequence ID" value="MBW99469.1"/>
    <property type="molecule type" value="Transcribed_RNA"/>
</dbReference>
<dbReference type="InterPro" id="IPR017970">
    <property type="entry name" value="Homeobox_CS"/>
</dbReference>
<sequence>MLSFEDIHQANGLPWPFFNSFGKEEYGDDDFDGYFHQPEKKRRLTVSQVQFLEKSFEVENKLEPERKIQLSKDLGLQPRQIAIWFQNRRARWKTKQMEKDYDVLQASYDNLKSDYDSLLEEKDKLKTEVDFLSNKLLLKQKENGNSESSDKDTMSEELPEKQMGDSASENEESKLSILVCEQEDTSSAKSDIFDFESPHYAEGIRCPVIEASDSSYVFKPAQLDLSQDEDDNLGKNLLPSCVFPKLEYVNYLDSTASFEDNAFWPWSY</sequence>
<dbReference type="Pfam" id="PF02183">
    <property type="entry name" value="HALZ"/>
    <property type="match status" value="1"/>
</dbReference>
<comment type="function">
    <text evidence="10">Transcription factor.</text>
</comment>
<evidence type="ECO:0000256" key="9">
    <source>
        <dbReference type="RuleBase" id="RU000682"/>
    </source>
</evidence>
<keyword evidence="11" id="KW-0175">Coiled coil</keyword>
<feature type="DNA-binding region" description="Homeobox" evidence="8">
    <location>
        <begin position="37"/>
        <end position="96"/>
    </location>
</feature>
<evidence type="ECO:0000256" key="1">
    <source>
        <dbReference type="ARBA" id="ARBA00004123"/>
    </source>
</evidence>
<dbReference type="InterPro" id="IPR001356">
    <property type="entry name" value="HD"/>
</dbReference>
<keyword evidence="5 10" id="KW-0804">Transcription</keyword>
<dbReference type="PANTHER" id="PTHR24326">
    <property type="entry name" value="HOMEOBOX-LEUCINE ZIPPER PROTEIN"/>
    <property type="match status" value="1"/>
</dbReference>
<reference evidence="14" key="1">
    <citation type="submission" date="2018-02" db="EMBL/GenBank/DDBJ databases">
        <title>Rhizophora mucronata_Transcriptome.</title>
        <authorList>
            <person name="Meera S.P."/>
            <person name="Sreeshan A."/>
            <person name="Augustine A."/>
        </authorList>
    </citation>
    <scope>NUCLEOTIDE SEQUENCE</scope>
    <source>
        <tissue evidence="14">Leaf</tissue>
    </source>
</reference>
<dbReference type="GO" id="GO:0000976">
    <property type="term" value="F:transcription cis-regulatory region binding"/>
    <property type="evidence" value="ECO:0007669"/>
    <property type="project" value="UniProtKB-ARBA"/>
</dbReference>
<evidence type="ECO:0000256" key="4">
    <source>
        <dbReference type="ARBA" id="ARBA00023155"/>
    </source>
</evidence>
<dbReference type="InterPro" id="IPR000047">
    <property type="entry name" value="HTH_motif"/>
</dbReference>
<protein>
    <recommendedName>
        <fullName evidence="10">Homeobox-leucine zipper protein</fullName>
    </recommendedName>
    <alternativeName>
        <fullName evidence="10">HD-ZIP protein</fullName>
    </alternativeName>
    <alternativeName>
        <fullName evidence="10">Homeodomain transcription factor</fullName>
    </alternativeName>
</protein>
<dbReference type="PRINTS" id="PR00031">
    <property type="entry name" value="HTHREPRESSR"/>
</dbReference>
<evidence type="ECO:0000256" key="5">
    <source>
        <dbReference type="ARBA" id="ARBA00023163"/>
    </source>
</evidence>
<dbReference type="InterPro" id="IPR045224">
    <property type="entry name" value="HDZip_class_I_plant"/>
</dbReference>
<keyword evidence="3 8" id="KW-0238">DNA-binding</keyword>
<dbReference type="FunFam" id="1.10.10.60:FF:000144">
    <property type="entry name" value="homeobox-leucine zipper protein ATHB-6-like"/>
    <property type="match status" value="1"/>
</dbReference>
<evidence type="ECO:0000256" key="7">
    <source>
        <dbReference type="ARBA" id="ARBA00025748"/>
    </source>
</evidence>
<dbReference type="SMART" id="SM00389">
    <property type="entry name" value="HOX"/>
    <property type="match status" value="1"/>
</dbReference>
<keyword evidence="4 8" id="KW-0371">Homeobox</keyword>
<comment type="subcellular location">
    <subcellularLocation>
        <location evidence="1 8 9">Nucleus</location>
    </subcellularLocation>
</comment>
<feature type="domain" description="Homeobox" evidence="13">
    <location>
        <begin position="35"/>
        <end position="95"/>
    </location>
</feature>
<accession>A0A2P2K192</accession>
<dbReference type="Pfam" id="PF00046">
    <property type="entry name" value="Homeodomain"/>
    <property type="match status" value="1"/>
</dbReference>
<evidence type="ECO:0000256" key="12">
    <source>
        <dbReference type="SAM" id="MobiDB-lite"/>
    </source>
</evidence>
<organism evidence="14">
    <name type="scientific">Rhizophora mucronata</name>
    <name type="common">Asiatic mangrove</name>
    <dbReference type="NCBI Taxonomy" id="61149"/>
    <lineage>
        <taxon>Eukaryota</taxon>
        <taxon>Viridiplantae</taxon>
        <taxon>Streptophyta</taxon>
        <taxon>Embryophyta</taxon>
        <taxon>Tracheophyta</taxon>
        <taxon>Spermatophyta</taxon>
        <taxon>Magnoliopsida</taxon>
        <taxon>eudicotyledons</taxon>
        <taxon>Gunneridae</taxon>
        <taxon>Pentapetalae</taxon>
        <taxon>rosids</taxon>
        <taxon>fabids</taxon>
        <taxon>Malpighiales</taxon>
        <taxon>Rhizophoraceae</taxon>
        <taxon>Rhizophora</taxon>
    </lineage>
</organism>
<evidence type="ECO:0000256" key="6">
    <source>
        <dbReference type="ARBA" id="ARBA00023242"/>
    </source>
</evidence>
<dbReference type="GO" id="GO:0045893">
    <property type="term" value="P:positive regulation of DNA-templated transcription"/>
    <property type="evidence" value="ECO:0007669"/>
    <property type="project" value="TreeGrafter"/>
</dbReference>
<dbReference type="InterPro" id="IPR009057">
    <property type="entry name" value="Homeodomain-like_sf"/>
</dbReference>
<evidence type="ECO:0000256" key="2">
    <source>
        <dbReference type="ARBA" id="ARBA00023015"/>
    </source>
</evidence>
<dbReference type="PANTHER" id="PTHR24326:SF606">
    <property type="entry name" value="HOMEOBOX-LEUCINE ZIPPER PROTEIN ATHB-54"/>
    <property type="match status" value="1"/>
</dbReference>
<dbReference type="CDD" id="cd00086">
    <property type="entry name" value="homeodomain"/>
    <property type="match status" value="1"/>
</dbReference>
<feature type="coiled-coil region" evidence="11">
    <location>
        <begin position="94"/>
        <end position="142"/>
    </location>
</feature>
<name>A0A2P2K192_RHIMU</name>
<keyword evidence="6 8" id="KW-0539">Nucleus</keyword>
<proteinExistence type="inferred from homology"/>
<evidence type="ECO:0000256" key="3">
    <source>
        <dbReference type="ARBA" id="ARBA00023125"/>
    </source>
</evidence>
<dbReference type="SUPFAM" id="SSF46689">
    <property type="entry name" value="Homeodomain-like"/>
    <property type="match status" value="1"/>
</dbReference>
<evidence type="ECO:0000256" key="10">
    <source>
        <dbReference type="RuleBase" id="RU369038"/>
    </source>
</evidence>
<dbReference type="GO" id="GO:0005634">
    <property type="term" value="C:nucleus"/>
    <property type="evidence" value="ECO:0007669"/>
    <property type="project" value="UniProtKB-SubCell"/>
</dbReference>
<feature type="region of interest" description="Disordered" evidence="12">
    <location>
        <begin position="142"/>
        <end position="174"/>
    </location>
</feature>
<comment type="similarity">
    <text evidence="7 10">Belongs to the HD-ZIP homeobox family. Class I subfamily.</text>
</comment>
<evidence type="ECO:0000256" key="11">
    <source>
        <dbReference type="SAM" id="Coils"/>
    </source>
</evidence>